<evidence type="ECO:0000256" key="3">
    <source>
        <dbReference type="ARBA" id="ARBA00022729"/>
    </source>
</evidence>
<keyword evidence="10" id="KW-1185">Reference proteome</keyword>
<dbReference type="GO" id="GO:0009306">
    <property type="term" value="P:protein secretion"/>
    <property type="evidence" value="ECO:0007669"/>
    <property type="project" value="InterPro"/>
</dbReference>
<protein>
    <recommendedName>
        <fullName evidence="8">Secretin/TonB short N-terminal domain-containing protein</fullName>
    </recommendedName>
</protein>
<dbReference type="InterPro" id="IPR001775">
    <property type="entry name" value="GspD/PilQ"/>
</dbReference>
<dbReference type="RefSeq" id="WP_084634774.1">
    <property type="nucleotide sequence ID" value="NZ_SODJ01000003.1"/>
</dbReference>
<dbReference type="PRINTS" id="PR00811">
    <property type="entry name" value="BCTERIALGSPD"/>
</dbReference>
<dbReference type="GO" id="GO:0015627">
    <property type="term" value="C:type II protein secretion system complex"/>
    <property type="evidence" value="ECO:0007669"/>
    <property type="project" value="TreeGrafter"/>
</dbReference>
<keyword evidence="5" id="KW-0998">Cell outer membrane</keyword>
<dbReference type="STRING" id="441209.GCA_001870665_01140"/>
<dbReference type="SMART" id="SM00965">
    <property type="entry name" value="STN"/>
    <property type="match status" value="1"/>
</dbReference>
<dbReference type="EMBL" id="CP024899">
    <property type="protein sequence ID" value="ATX65573.1"/>
    <property type="molecule type" value="Genomic_DNA"/>
</dbReference>
<sequence>MSLYMQNRVAAVIVALFSTMASATLASAQASASVDNVFFQTDLRQALEDISAQTGVNVIADPSVQGIVSVSLEDVPINRALDLLLAGTGYRFIEQEDYILIYNPDAGADSFVDISTTRRVQMQNLTPVAARSLLPEPLQRFVRVDEASGRLAVTAPRELMDRILFDLEILDQEEDTVTTFVSLEFVRAEAARLMLPQQLQRFVSVDPMRNSVAINAPVQQRNEIMTLLRRLDQPTGPVSTETPDVFPTHRVDLSHGRAEGILALLSDAHQNFVRADDSANVLAVSAPRHIVDGIIRDIRTLDKPRQHVMLEARVVVLERTDLLDFGTEFRWPTIEAGSFASDNVSGMPWELRIGYTPSRQFTNALSLSLNFLSANNQATIVSSPQVLAQDGLPAEIRVTTEEFFEISSESTGIVRAQLEQIETGTILNITPRVSSTGHLTLAMDLEVSDVIGRGENNLPVVSRRTASSTIRIENGGTAAVAGLADNRSQMRNSGTPGLRSLPLLGRAFGRDGLNHQARQVAIFVTATLVDEDGHKRQTGETRQNTIRNVSDDQYRIELEAALTRMGRTGDQN</sequence>
<gene>
    <name evidence="9" type="ORF">BG454_06830</name>
</gene>
<feature type="chain" id="PRO_5014771913" description="Secretin/TonB short N-terminal domain-containing protein" evidence="7">
    <location>
        <begin position="24"/>
        <end position="572"/>
    </location>
</feature>
<proteinExistence type="inferred from homology"/>
<keyword evidence="4" id="KW-0472">Membrane</keyword>
<feature type="signal peptide" evidence="7">
    <location>
        <begin position="1"/>
        <end position="23"/>
    </location>
</feature>
<keyword evidence="2" id="KW-0813">Transport</keyword>
<dbReference type="Proteomes" id="UP000228948">
    <property type="component" value="Chromosome"/>
</dbReference>
<dbReference type="KEGG" id="rbg:BG454_06830"/>
<dbReference type="PANTHER" id="PTHR30332:SF24">
    <property type="entry name" value="SECRETIN GSPD-RELATED"/>
    <property type="match status" value="1"/>
</dbReference>
<evidence type="ECO:0000256" key="4">
    <source>
        <dbReference type="ARBA" id="ARBA00023136"/>
    </source>
</evidence>
<dbReference type="AlphaFoldDB" id="A0A2K8KCC5"/>
<evidence type="ECO:0000259" key="8">
    <source>
        <dbReference type="SMART" id="SM00965"/>
    </source>
</evidence>
<dbReference type="OrthoDB" id="9775455at2"/>
<evidence type="ECO:0000256" key="5">
    <source>
        <dbReference type="ARBA" id="ARBA00023237"/>
    </source>
</evidence>
<reference evidence="9 10" key="1">
    <citation type="submission" date="2017-11" db="EMBL/GenBank/DDBJ databases">
        <title>Revised Sequence and Annotation of the Rhodobaca barguzinensis strain alga05 Genome.</title>
        <authorList>
            <person name="Kopejtka K."/>
            <person name="Tomasch J.M."/>
            <person name="Bunk B."/>
            <person name="Koblizek M."/>
        </authorList>
    </citation>
    <scope>NUCLEOTIDE SEQUENCE [LARGE SCALE GENOMIC DNA]</scope>
    <source>
        <strain evidence="10">alga05</strain>
    </source>
</reference>
<evidence type="ECO:0000256" key="1">
    <source>
        <dbReference type="ARBA" id="ARBA00004370"/>
    </source>
</evidence>
<dbReference type="InterPro" id="IPR050810">
    <property type="entry name" value="Bact_Secretion_Sys_Channel"/>
</dbReference>
<evidence type="ECO:0000256" key="7">
    <source>
        <dbReference type="SAM" id="SignalP"/>
    </source>
</evidence>
<keyword evidence="3 7" id="KW-0732">Signal</keyword>
<comment type="similarity">
    <text evidence="6">Belongs to the bacterial secretin family.</text>
</comment>
<name>A0A2K8KCC5_9RHOB</name>
<dbReference type="Pfam" id="PF00263">
    <property type="entry name" value="Secretin"/>
    <property type="match status" value="1"/>
</dbReference>
<dbReference type="GO" id="GO:0019867">
    <property type="term" value="C:outer membrane"/>
    <property type="evidence" value="ECO:0007669"/>
    <property type="project" value="InterPro"/>
</dbReference>
<dbReference type="PANTHER" id="PTHR30332">
    <property type="entry name" value="PROBABLE GENERAL SECRETION PATHWAY PROTEIN D"/>
    <property type="match status" value="1"/>
</dbReference>
<evidence type="ECO:0000256" key="6">
    <source>
        <dbReference type="RuleBase" id="RU004003"/>
    </source>
</evidence>
<dbReference type="Gene3D" id="3.30.1370.130">
    <property type="match status" value="1"/>
</dbReference>
<comment type="subcellular location">
    <subcellularLocation>
        <location evidence="1">Membrane</location>
    </subcellularLocation>
</comment>
<organism evidence="9 10">
    <name type="scientific">Roseinatronobacter bogoriensis subsp. barguzinensis</name>
    <dbReference type="NCBI Taxonomy" id="441209"/>
    <lineage>
        <taxon>Bacteria</taxon>
        <taxon>Pseudomonadati</taxon>
        <taxon>Pseudomonadota</taxon>
        <taxon>Alphaproteobacteria</taxon>
        <taxon>Rhodobacterales</taxon>
        <taxon>Paracoccaceae</taxon>
        <taxon>Roseinatronobacter</taxon>
    </lineage>
</organism>
<feature type="domain" description="Secretin/TonB short N-terminal" evidence="8">
    <location>
        <begin position="56"/>
        <end position="104"/>
    </location>
</feature>
<dbReference type="InterPro" id="IPR011662">
    <property type="entry name" value="Secretin/TonB_short_N"/>
</dbReference>
<dbReference type="InterPro" id="IPR004846">
    <property type="entry name" value="T2SS/T3SS_dom"/>
</dbReference>
<dbReference type="Pfam" id="PF07660">
    <property type="entry name" value="STN"/>
    <property type="match status" value="1"/>
</dbReference>
<accession>A0A2K8KCC5</accession>
<evidence type="ECO:0000256" key="2">
    <source>
        <dbReference type="ARBA" id="ARBA00022448"/>
    </source>
</evidence>
<evidence type="ECO:0000313" key="10">
    <source>
        <dbReference type="Proteomes" id="UP000228948"/>
    </source>
</evidence>
<evidence type="ECO:0000313" key="9">
    <source>
        <dbReference type="EMBL" id="ATX65573.1"/>
    </source>
</evidence>